<evidence type="ECO:0000313" key="2">
    <source>
        <dbReference type="Proteomes" id="UP000823405"/>
    </source>
</evidence>
<protein>
    <submittedName>
        <fullName evidence="1">Uncharacterized protein</fullName>
    </submittedName>
</protein>
<proteinExistence type="predicted"/>
<gene>
    <name evidence="1" type="ORF">BGZ97_002728</name>
</gene>
<accession>A0A9P6UH39</accession>
<organism evidence="1 2">
    <name type="scientific">Linnemannia gamsii</name>
    <dbReference type="NCBI Taxonomy" id="64522"/>
    <lineage>
        <taxon>Eukaryota</taxon>
        <taxon>Fungi</taxon>
        <taxon>Fungi incertae sedis</taxon>
        <taxon>Mucoromycota</taxon>
        <taxon>Mortierellomycotina</taxon>
        <taxon>Mortierellomycetes</taxon>
        <taxon>Mortierellales</taxon>
        <taxon>Mortierellaceae</taxon>
        <taxon>Linnemannia</taxon>
    </lineage>
</organism>
<dbReference type="EMBL" id="JAAAIN010001610">
    <property type="protein sequence ID" value="KAG0301585.1"/>
    <property type="molecule type" value="Genomic_DNA"/>
</dbReference>
<dbReference type="AlphaFoldDB" id="A0A9P6UH39"/>
<keyword evidence="2" id="KW-1185">Reference proteome</keyword>
<dbReference type="Proteomes" id="UP000823405">
    <property type="component" value="Unassembled WGS sequence"/>
</dbReference>
<name>A0A9P6UH39_9FUNG</name>
<sequence>MTTFTRQQGDVKPALVWRPAASQHGTKGRTVTTQAFTITLPGPIDHHRHPGRDDIPRTILEGLLRKLKISATHIRRSFPRSVKQEQ</sequence>
<evidence type="ECO:0000313" key="1">
    <source>
        <dbReference type="EMBL" id="KAG0301585.1"/>
    </source>
</evidence>
<comment type="caution">
    <text evidence="1">The sequence shown here is derived from an EMBL/GenBank/DDBJ whole genome shotgun (WGS) entry which is preliminary data.</text>
</comment>
<reference evidence="1" key="1">
    <citation type="journal article" date="2020" name="Fungal Divers.">
        <title>Resolving the Mortierellaceae phylogeny through synthesis of multi-gene phylogenetics and phylogenomics.</title>
        <authorList>
            <person name="Vandepol N."/>
            <person name="Liber J."/>
            <person name="Desiro A."/>
            <person name="Na H."/>
            <person name="Kennedy M."/>
            <person name="Barry K."/>
            <person name="Grigoriev I.V."/>
            <person name="Miller A.N."/>
            <person name="O'Donnell K."/>
            <person name="Stajich J.E."/>
            <person name="Bonito G."/>
        </authorList>
    </citation>
    <scope>NUCLEOTIDE SEQUENCE</scope>
    <source>
        <strain evidence="1">NVP60</strain>
    </source>
</reference>